<gene>
    <name evidence="4" type="ORF">ACFPK0_03620</name>
</gene>
<dbReference type="InterPro" id="IPR051398">
    <property type="entry name" value="Polysacch_Deacetylase"/>
</dbReference>
<dbReference type="InterPro" id="IPR002509">
    <property type="entry name" value="NODB_dom"/>
</dbReference>
<evidence type="ECO:0000313" key="5">
    <source>
        <dbReference type="Proteomes" id="UP001596018"/>
    </source>
</evidence>
<reference evidence="5" key="1">
    <citation type="journal article" date="2019" name="Int. J. Syst. Evol. Microbiol.">
        <title>The Global Catalogue of Microorganisms (GCM) 10K type strain sequencing project: providing services to taxonomists for standard genome sequencing and annotation.</title>
        <authorList>
            <consortium name="The Broad Institute Genomics Platform"/>
            <consortium name="The Broad Institute Genome Sequencing Center for Infectious Disease"/>
            <person name="Wu L."/>
            <person name="Ma J."/>
        </authorList>
    </citation>
    <scope>NUCLEOTIDE SEQUENCE [LARGE SCALE GENOMIC DNA]</scope>
    <source>
        <strain evidence="5">KACC 12822</strain>
    </source>
</reference>
<dbReference type="SUPFAM" id="SSF88713">
    <property type="entry name" value="Glycoside hydrolase/deacetylase"/>
    <property type="match status" value="1"/>
</dbReference>
<dbReference type="EMBL" id="JBHSMM010000001">
    <property type="protein sequence ID" value="MFC5439102.1"/>
    <property type="molecule type" value="Genomic_DNA"/>
</dbReference>
<protein>
    <submittedName>
        <fullName evidence="4">Polysaccharide deacetylase family protein</fullName>
        <ecNumber evidence="4">3.-.-.-</ecNumber>
    </submittedName>
</protein>
<evidence type="ECO:0000259" key="3">
    <source>
        <dbReference type="PROSITE" id="PS51677"/>
    </source>
</evidence>
<dbReference type="RefSeq" id="WP_056081827.1">
    <property type="nucleotide sequence ID" value="NZ_JALBWS010000015.1"/>
</dbReference>
<sequence length="265" mass="28301">MKIPALMYHDVVERGQADASGFPGGAAAHYKLDVAEFDTHLEALAASGSRFAAVTDTFVAAAGNGLLTFDDGGASAVAVAAALTRRGMIGHFLITTARIGQQGFVSAADVVALHSAGHVVGSHSHTHPAEISRLSMAELEREWQQSVDILSALLGAPVTVASVPGGFYSRQVAQAAAAAGIRYLLTSEPTVRTQVVDGCLILGRYTLWRGMPAQRALDLALGSGVARQHQWLAWNLKKLLKRWARPLYRWVRRTLLERSRPSAGN</sequence>
<dbReference type="Pfam" id="PF01522">
    <property type="entry name" value="Polysacc_deac_1"/>
    <property type="match status" value="1"/>
</dbReference>
<accession>A0ABW0JSQ7</accession>
<evidence type="ECO:0000256" key="2">
    <source>
        <dbReference type="ARBA" id="ARBA00022729"/>
    </source>
</evidence>
<dbReference type="PANTHER" id="PTHR34216:SF3">
    <property type="entry name" value="POLY-BETA-1,6-N-ACETYL-D-GLUCOSAMINE N-DEACETYLASE"/>
    <property type="match status" value="1"/>
</dbReference>
<proteinExistence type="predicted"/>
<keyword evidence="5" id="KW-1185">Reference proteome</keyword>
<dbReference type="InterPro" id="IPR011330">
    <property type="entry name" value="Glyco_hydro/deAcase_b/a-brl"/>
</dbReference>
<feature type="domain" description="NodB homology" evidence="3">
    <location>
        <begin position="63"/>
        <end position="265"/>
    </location>
</feature>
<dbReference type="EC" id="3.-.-.-" evidence="4"/>
<name>A0ABW0JSQ7_9GAMM</name>
<comment type="caution">
    <text evidence="4">The sequence shown here is derived from an EMBL/GenBank/DDBJ whole genome shotgun (WGS) entry which is preliminary data.</text>
</comment>
<dbReference type="PANTHER" id="PTHR34216">
    <property type="match status" value="1"/>
</dbReference>
<keyword evidence="4" id="KW-0378">Hydrolase</keyword>
<dbReference type="Gene3D" id="3.20.20.370">
    <property type="entry name" value="Glycoside hydrolase/deacetylase"/>
    <property type="match status" value="1"/>
</dbReference>
<dbReference type="GO" id="GO:0016787">
    <property type="term" value="F:hydrolase activity"/>
    <property type="evidence" value="ECO:0007669"/>
    <property type="project" value="UniProtKB-KW"/>
</dbReference>
<dbReference type="Proteomes" id="UP001596018">
    <property type="component" value="Unassembled WGS sequence"/>
</dbReference>
<comment type="subcellular location">
    <subcellularLocation>
        <location evidence="1">Secreted</location>
    </subcellularLocation>
</comment>
<evidence type="ECO:0000313" key="4">
    <source>
        <dbReference type="EMBL" id="MFC5439102.1"/>
    </source>
</evidence>
<dbReference type="PROSITE" id="PS51677">
    <property type="entry name" value="NODB"/>
    <property type="match status" value="1"/>
</dbReference>
<keyword evidence="2" id="KW-0732">Signal</keyword>
<evidence type="ECO:0000256" key="1">
    <source>
        <dbReference type="ARBA" id="ARBA00004613"/>
    </source>
</evidence>
<organism evidence="4 5">
    <name type="scientific">Rhodanobacter ginsenosidimutans</name>
    <dbReference type="NCBI Taxonomy" id="490571"/>
    <lineage>
        <taxon>Bacteria</taxon>
        <taxon>Pseudomonadati</taxon>
        <taxon>Pseudomonadota</taxon>
        <taxon>Gammaproteobacteria</taxon>
        <taxon>Lysobacterales</taxon>
        <taxon>Rhodanobacteraceae</taxon>
        <taxon>Rhodanobacter</taxon>
    </lineage>
</organism>
<dbReference type="CDD" id="cd10918">
    <property type="entry name" value="CE4_NodB_like_5s_6s"/>
    <property type="match status" value="1"/>
</dbReference>